<proteinExistence type="predicted"/>
<feature type="transmembrane region" description="Helical" evidence="1">
    <location>
        <begin position="84"/>
        <end position="104"/>
    </location>
</feature>
<sequence>MSSTLEDGFEAGGALAIALFFLLVFPAIRDASSLTAAINTFERFAVALVYSVAPSNELAMMVDAVVSVVGGSMAASGFEFDIRVFVVVAGFLWIATNLVMNWFFPPI</sequence>
<dbReference type="RefSeq" id="WP_256305396.1">
    <property type="nucleotide sequence ID" value="NZ_JANHAW010000001.1"/>
</dbReference>
<keyword evidence="1" id="KW-1133">Transmembrane helix</keyword>
<dbReference type="AlphaFoldDB" id="A0ABD6DZA6"/>
<evidence type="ECO:0000313" key="3">
    <source>
        <dbReference type="Proteomes" id="UP001597092"/>
    </source>
</evidence>
<protein>
    <submittedName>
        <fullName evidence="2">Uncharacterized protein</fullName>
    </submittedName>
</protein>
<evidence type="ECO:0000256" key="1">
    <source>
        <dbReference type="SAM" id="Phobius"/>
    </source>
</evidence>
<feature type="transmembrane region" description="Helical" evidence="1">
    <location>
        <begin position="12"/>
        <end position="28"/>
    </location>
</feature>
<evidence type="ECO:0000313" key="2">
    <source>
        <dbReference type="EMBL" id="MFD1686370.1"/>
    </source>
</evidence>
<dbReference type="EMBL" id="JBHUDP010000004">
    <property type="protein sequence ID" value="MFD1686370.1"/>
    <property type="molecule type" value="Genomic_DNA"/>
</dbReference>
<keyword evidence="1" id="KW-0812">Transmembrane</keyword>
<dbReference type="Proteomes" id="UP001597092">
    <property type="component" value="Unassembled WGS sequence"/>
</dbReference>
<keyword evidence="1" id="KW-0472">Membrane</keyword>
<reference evidence="2 3" key="1">
    <citation type="journal article" date="2019" name="Int. J. Syst. Evol. Microbiol.">
        <title>The Global Catalogue of Microorganisms (GCM) 10K type strain sequencing project: providing services to taxonomists for standard genome sequencing and annotation.</title>
        <authorList>
            <consortium name="The Broad Institute Genomics Platform"/>
            <consortium name="The Broad Institute Genome Sequencing Center for Infectious Disease"/>
            <person name="Wu L."/>
            <person name="Ma J."/>
        </authorList>
    </citation>
    <scope>NUCLEOTIDE SEQUENCE [LARGE SCALE GENOMIC DNA]</scope>
    <source>
        <strain evidence="2 3">CGMCC 1.10387</strain>
    </source>
</reference>
<keyword evidence="3" id="KW-1185">Reference proteome</keyword>
<gene>
    <name evidence="2" type="ORF">ACFSAS_12175</name>
</gene>
<organism evidence="2 3">
    <name type="scientific">Halobellus litoreus</name>
    <dbReference type="NCBI Taxonomy" id="755310"/>
    <lineage>
        <taxon>Archaea</taxon>
        <taxon>Methanobacteriati</taxon>
        <taxon>Methanobacteriota</taxon>
        <taxon>Stenosarchaea group</taxon>
        <taxon>Halobacteria</taxon>
        <taxon>Halobacteriales</taxon>
        <taxon>Haloferacaceae</taxon>
        <taxon>Halobellus</taxon>
    </lineage>
</organism>
<comment type="caution">
    <text evidence="2">The sequence shown here is derived from an EMBL/GenBank/DDBJ whole genome shotgun (WGS) entry which is preliminary data.</text>
</comment>
<accession>A0ABD6DZA6</accession>
<name>A0ABD6DZA6_9EURY</name>